<evidence type="ECO:0000256" key="6">
    <source>
        <dbReference type="SAM" id="MobiDB-lite"/>
    </source>
</evidence>
<evidence type="ECO:0000259" key="8">
    <source>
        <dbReference type="Pfam" id="PF24566"/>
    </source>
</evidence>
<dbReference type="InterPro" id="IPR045334">
    <property type="entry name" value="INTS3"/>
</dbReference>
<evidence type="ECO:0000256" key="4">
    <source>
        <dbReference type="ARBA" id="ARBA00022490"/>
    </source>
</evidence>
<evidence type="ECO:0000256" key="3">
    <source>
        <dbReference type="ARBA" id="ARBA00006130"/>
    </source>
</evidence>
<organism evidence="9 10">
    <name type="scientific">Geodia barretti</name>
    <name type="common">Barrett's horny sponge</name>
    <dbReference type="NCBI Taxonomy" id="519541"/>
    <lineage>
        <taxon>Eukaryota</taxon>
        <taxon>Metazoa</taxon>
        <taxon>Porifera</taxon>
        <taxon>Demospongiae</taxon>
        <taxon>Heteroscleromorpha</taxon>
        <taxon>Tetractinellida</taxon>
        <taxon>Astrophorina</taxon>
        <taxon>Geodiidae</taxon>
        <taxon>Geodia</taxon>
    </lineage>
</organism>
<dbReference type="InterPro" id="IPR019333">
    <property type="entry name" value="INTS3_N"/>
</dbReference>
<dbReference type="PANTHER" id="PTHR13587">
    <property type="entry name" value="INTEGRATOR COMPLEX SUBUNIT 3"/>
    <property type="match status" value="1"/>
</dbReference>
<gene>
    <name evidence="9" type="ORF">GBAR_LOCUS16325</name>
</gene>
<accession>A0AA35SFF3</accession>
<sequence>MSETRRGTTACLFSYGQLESKDETEEWLEKCHRTLGSITNNLREKEVYNQLSEKVSHSPQQHEEITLALLYSILTDPNSASKSYHTLLLITRDSMAQLVNMCERIVMEKMTKLQDTTRLQLLWLTREMVGSGVAGADRVCFALLKHLPAGNIGTGDAWVYVAESLLNILLDHQEWLEGLPALVDSAVFTYLSILPSHSAQSLASLRQQETNFCVSMLRAKLTDMQPIGRDLLRLLQGVARIPEFTEFWRDLLQQPQTLSPQLTDVHQVLSRRTSRRFIAGRVLPEVEIKLNFLLSKVKFGQHKCYQEWFQKKYLSTPESLLIVPELVRFVCCVIHPPNEILQSDIVPRWAFIGWLLSLCQGKHAVLANAKLALFYDWLAYNPELDNIMNIEPGILLMTNSLRQHPQLSAMLIDFLCRLITTFSPGLEERVREGVLAAFRDILSKEVILSVEPLFESSRFDDGLRQLIRSTFPEFYPQAPAPQPEPGPHPSVPEDNDVIITSSDKGAEGGSTEKPVVIVSDEEEEEERQGVQGEDLEIIGAFSGDEEGKEGEPHGGSSQGFVAIAEISPEPVEEGVEGVDGEVEMGGEEEDRLCLLPESIRETLLSLLLDNEGVVQPAILDEVVQMIREKRSVLGEEGMSVVGGLVARALEQDFATGFRPEDTLSLRESERPSMALCKCASEDESALALLVSLSDHEPSTGYFLLMFLLHHYRDQLSKYKDFTSQCAIHPTLISALVADLKECVEKESSLFFDSLPLIYKEFAVELKHCEELLSVIVANIDPAHLQILMQQLMVRDFAIFGNDKAGIEHLIESSLGLDSFEQFCVWQLLCAEGPDASLVIPAIGKFDAQEHHEALSGAILFLRAEASGLLGVSELFSLPLRHSGLVTAAGSRWINAKPSKYAKYLSHFLDKSGKDTLSLTLTHLQNLLQYLKGNALFEAADGAVAKALCKLFSADKYYRERFDKLFKVASGLPDSSSAKSQEEGSGAPSAGAGKRPLQTVSTKPTAKKRRVINKEDLSDN</sequence>
<protein>
    <submittedName>
        <fullName evidence="9">Integrator complex subunit 3</fullName>
    </submittedName>
</protein>
<evidence type="ECO:0000313" key="10">
    <source>
        <dbReference type="Proteomes" id="UP001174909"/>
    </source>
</evidence>
<dbReference type="EMBL" id="CASHTH010002354">
    <property type="protein sequence ID" value="CAI8028679.1"/>
    <property type="molecule type" value="Genomic_DNA"/>
</dbReference>
<dbReference type="Proteomes" id="UP001174909">
    <property type="component" value="Unassembled WGS sequence"/>
</dbReference>
<keyword evidence="10" id="KW-1185">Reference proteome</keyword>
<evidence type="ECO:0000256" key="5">
    <source>
        <dbReference type="ARBA" id="ARBA00023242"/>
    </source>
</evidence>
<keyword evidence="4" id="KW-0963">Cytoplasm</keyword>
<dbReference type="AlphaFoldDB" id="A0AA35SFF3"/>
<evidence type="ECO:0000256" key="1">
    <source>
        <dbReference type="ARBA" id="ARBA00004123"/>
    </source>
</evidence>
<comment type="similarity">
    <text evidence="3">Belongs to the Integrator subunit 3 family.</text>
</comment>
<comment type="subcellular location">
    <subcellularLocation>
        <location evidence="2">Cytoplasm</location>
    </subcellularLocation>
    <subcellularLocation>
        <location evidence="1">Nucleus</location>
    </subcellularLocation>
</comment>
<keyword evidence="5" id="KW-0539">Nucleus</keyword>
<dbReference type="Pfam" id="PF10189">
    <property type="entry name" value="Ints3_N"/>
    <property type="match status" value="1"/>
</dbReference>
<feature type="domain" description="Integrator complex subunit 3 N-terminal" evidence="7">
    <location>
        <begin position="60"/>
        <end position="468"/>
    </location>
</feature>
<evidence type="ECO:0000259" key="7">
    <source>
        <dbReference type="Pfam" id="PF10189"/>
    </source>
</evidence>
<feature type="compositionally biased region" description="Pro residues" evidence="6">
    <location>
        <begin position="478"/>
        <end position="490"/>
    </location>
</feature>
<feature type="compositionally biased region" description="Low complexity" evidence="6">
    <location>
        <begin position="983"/>
        <end position="992"/>
    </location>
</feature>
<dbReference type="GO" id="GO:0005737">
    <property type="term" value="C:cytoplasm"/>
    <property type="evidence" value="ECO:0007669"/>
    <property type="project" value="UniProtKB-SubCell"/>
</dbReference>
<reference evidence="9" key="1">
    <citation type="submission" date="2023-03" db="EMBL/GenBank/DDBJ databases">
        <authorList>
            <person name="Steffen K."/>
            <person name="Cardenas P."/>
        </authorList>
    </citation>
    <scope>NUCLEOTIDE SEQUENCE</scope>
</reference>
<evidence type="ECO:0000313" key="9">
    <source>
        <dbReference type="EMBL" id="CAI8028679.1"/>
    </source>
</evidence>
<feature type="region of interest" description="Disordered" evidence="6">
    <location>
        <begin position="474"/>
        <end position="530"/>
    </location>
</feature>
<feature type="region of interest" description="Disordered" evidence="6">
    <location>
        <begin position="971"/>
        <end position="1019"/>
    </location>
</feature>
<name>A0AA35SFF3_GEOBA</name>
<proteinExistence type="inferred from homology"/>
<evidence type="ECO:0000256" key="2">
    <source>
        <dbReference type="ARBA" id="ARBA00004496"/>
    </source>
</evidence>
<comment type="caution">
    <text evidence="9">The sequence shown here is derived from an EMBL/GenBank/DDBJ whole genome shotgun (WGS) entry which is preliminary data.</text>
</comment>
<dbReference type="GO" id="GO:0005634">
    <property type="term" value="C:nucleus"/>
    <property type="evidence" value="ECO:0007669"/>
    <property type="project" value="UniProtKB-SubCell"/>
</dbReference>
<dbReference type="Pfam" id="PF24566">
    <property type="entry name" value="HEAT_Ints3_C"/>
    <property type="match status" value="1"/>
</dbReference>
<dbReference type="InterPro" id="IPR056518">
    <property type="entry name" value="HEAT_Ints3_C"/>
</dbReference>
<dbReference type="PANTHER" id="PTHR13587:SF7">
    <property type="entry name" value="INTEGRATOR COMPLEX SUBUNIT 3"/>
    <property type="match status" value="1"/>
</dbReference>
<feature type="domain" description="Ints3-like C-terminal" evidence="8">
    <location>
        <begin position="613"/>
        <end position="910"/>
    </location>
</feature>